<protein>
    <recommendedName>
        <fullName evidence="1">Metallo-beta-lactamase domain-containing protein</fullName>
    </recommendedName>
</protein>
<reference evidence="2" key="1">
    <citation type="journal article" date="2015" name="Nature">
        <title>Complex archaea that bridge the gap between prokaryotes and eukaryotes.</title>
        <authorList>
            <person name="Spang A."/>
            <person name="Saw J.H."/>
            <person name="Jorgensen S.L."/>
            <person name="Zaremba-Niedzwiedzka K."/>
            <person name="Martijn J."/>
            <person name="Lind A.E."/>
            <person name="van Eijk R."/>
            <person name="Schleper C."/>
            <person name="Guy L."/>
            <person name="Ettema T.J."/>
        </authorList>
    </citation>
    <scope>NUCLEOTIDE SEQUENCE</scope>
</reference>
<dbReference type="AlphaFoldDB" id="A0A0F9Q6E1"/>
<organism evidence="2">
    <name type="scientific">marine sediment metagenome</name>
    <dbReference type="NCBI Taxonomy" id="412755"/>
    <lineage>
        <taxon>unclassified sequences</taxon>
        <taxon>metagenomes</taxon>
        <taxon>ecological metagenomes</taxon>
    </lineage>
</organism>
<dbReference type="PANTHER" id="PTHR23131:SF4">
    <property type="entry name" value="METALLO-BETA-LACTAMASE SUPERFAMILY POTEIN"/>
    <property type="match status" value="1"/>
</dbReference>
<dbReference type="Pfam" id="PF00753">
    <property type="entry name" value="Lactamase_B"/>
    <property type="match status" value="1"/>
</dbReference>
<dbReference type="InterPro" id="IPR036866">
    <property type="entry name" value="RibonucZ/Hydroxyglut_hydro"/>
</dbReference>
<accession>A0A0F9Q6E1</accession>
<evidence type="ECO:0000259" key="1">
    <source>
        <dbReference type="SMART" id="SM00849"/>
    </source>
</evidence>
<gene>
    <name evidence="2" type="ORF">LCGC14_1053350</name>
</gene>
<dbReference type="EMBL" id="LAZR01004418">
    <property type="protein sequence ID" value="KKN08771.1"/>
    <property type="molecule type" value="Genomic_DNA"/>
</dbReference>
<dbReference type="PANTHER" id="PTHR23131">
    <property type="entry name" value="ENDORIBONUCLEASE LACTB2"/>
    <property type="match status" value="1"/>
</dbReference>
<sequence>MILPRFKSEVNEIEGVSQIKIDVPFPVKFVSSYIFEIDDKTILIDAGLNNKTWIKIFLDKLKDLNKSISDIDICIITHSHLDHIGLTNALKEENPDVEILMHDITNKVLEWETDKSNLEEIKQEAIKVSFQMKRYGLSEEQRIRIVQFFTYWPKLRNYQKPDRILHDGDTVLEDLEIIWTPGHSFGHICIFDKEKKYLFSGDHILSRITPHIGNFVVPEYLADQYKDYDFNNVLEQYLHSLDRINDLNIKTIFPGHQEIIFNPHERIEQIKEHHKNRLEKISKIIKNTPMTPLKISQISFGEDLDEINSFLGLSEVLGHLLYLEAHEEVKTTEKNGKILYYS</sequence>
<dbReference type="InterPro" id="IPR001279">
    <property type="entry name" value="Metallo-B-lactamas"/>
</dbReference>
<dbReference type="SMART" id="SM00849">
    <property type="entry name" value="Lactamase_B"/>
    <property type="match status" value="1"/>
</dbReference>
<dbReference type="InterPro" id="IPR050662">
    <property type="entry name" value="Sec-metab_biosynth-thioest"/>
</dbReference>
<feature type="domain" description="Metallo-beta-lactamase" evidence="1">
    <location>
        <begin position="29"/>
        <end position="256"/>
    </location>
</feature>
<dbReference type="Gene3D" id="3.60.15.10">
    <property type="entry name" value="Ribonuclease Z/Hydroxyacylglutathione hydrolase-like"/>
    <property type="match status" value="1"/>
</dbReference>
<comment type="caution">
    <text evidence="2">The sequence shown here is derived from an EMBL/GenBank/DDBJ whole genome shotgun (WGS) entry which is preliminary data.</text>
</comment>
<name>A0A0F9Q6E1_9ZZZZ</name>
<evidence type="ECO:0000313" key="2">
    <source>
        <dbReference type="EMBL" id="KKN08771.1"/>
    </source>
</evidence>
<dbReference type="SUPFAM" id="SSF56281">
    <property type="entry name" value="Metallo-hydrolase/oxidoreductase"/>
    <property type="match status" value="1"/>
</dbReference>
<proteinExistence type="predicted"/>